<dbReference type="Pfam" id="PF14492">
    <property type="entry name" value="EFG_III"/>
    <property type="match status" value="1"/>
</dbReference>
<gene>
    <name evidence="4" type="ORF">C7U56_13460</name>
</gene>
<dbReference type="GO" id="GO:0005525">
    <property type="term" value="F:GTP binding"/>
    <property type="evidence" value="ECO:0007669"/>
    <property type="project" value="UniProtKB-KW"/>
</dbReference>
<dbReference type="InterPro" id="IPR005517">
    <property type="entry name" value="Transl_elong_EFG/EF2_IV"/>
</dbReference>
<dbReference type="SMART" id="SM00838">
    <property type="entry name" value="EFG_C"/>
    <property type="match status" value="1"/>
</dbReference>
<dbReference type="Pfam" id="PF00679">
    <property type="entry name" value="EFG_C"/>
    <property type="match status" value="1"/>
</dbReference>
<dbReference type="NCBIfam" id="TIGR00231">
    <property type="entry name" value="small_GTP"/>
    <property type="match status" value="1"/>
</dbReference>
<name>A0A2T3FLT2_9CLOT</name>
<dbReference type="InterPro" id="IPR041095">
    <property type="entry name" value="EFG_II"/>
</dbReference>
<dbReference type="InterPro" id="IPR020568">
    <property type="entry name" value="Ribosomal_Su5_D2-typ_SF"/>
</dbReference>
<keyword evidence="1" id="KW-0547">Nucleotide-binding</keyword>
<reference evidence="4 5" key="1">
    <citation type="submission" date="2018-03" db="EMBL/GenBank/DDBJ databases">
        <title>Lachnoclostridium SNUG30386 gen.nov., sp.nov., isolated from human faeces.</title>
        <authorList>
            <person name="Seo B."/>
            <person name="Jeon K."/>
            <person name="Ko G."/>
        </authorList>
    </citation>
    <scope>NUCLEOTIDE SEQUENCE [LARGE SCALE GENOMIC DNA]</scope>
    <source>
        <strain evidence="4 5">SNUG30386</strain>
    </source>
</reference>
<dbReference type="SUPFAM" id="SSF54980">
    <property type="entry name" value="EF-G C-terminal domain-like"/>
    <property type="match status" value="2"/>
</dbReference>
<dbReference type="GO" id="GO:0003746">
    <property type="term" value="F:translation elongation factor activity"/>
    <property type="evidence" value="ECO:0007669"/>
    <property type="project" value="UniProtKB-KW"/>
</dbReference>
<dbReference type="CDD" id="cd03713">
    <property type="entry name" value="EFG_mtEFG_C"/>
    <property type="match status" value="1"/>
</dbReference>
<dbReference type="InterPro" id="IPR035649">
    <property type="entry name" value="EFG_V"/>
</dbReference>
<evidence type="ECO:0000256" key="2">
    <source>
        <dbReference type="ARBA" id="ARBA00023134"/>
    </source>
</evidence>
<sequence>MNVYGTKQIRNVVLLGHGGAGKTTVAEALALVTGTTKRMGKVPEGTTISDYDKEEIKRQFSISTTLIPLEYQGEDGPIKINLLDTPGYFDFVGEVEEAISVADAAIIVVNCKAGIEVGTEKAWELCEEYNLPRLFFVTNMDDDQASFRELILKLEKQFGRKIAPFQVPIRENEKFVGFVNAVKMEGRRFTHLSEYEKCEIPEYTKKNLGIIRDALIEAVAETSEEYMERYFSGEEFTQEEIAQALREHVSEGNIVPVMMGSGVNAQGFAYLLQAIDKYFPSPDKFECVGVDVSTAERFTAKYNDDVSLSARVFKTVVDPFIGKYSLMKICTGTLKPDTVIYNVNKDAEEKVQKVYVLRGKDVIEVPELKAGDIGAVAKLNVTQTGDTIAVRTAPIVYHKPKISTPYTYMAYAAKTKGDEDKISSALAKMMDEDLTLRSVSDTENRQTLLYGIGEQQLEVVVSKLQTRYKVDIVLSKPKFAFRETLRKKVEAQGKYKKQSGGHGQYGDVKMSFEPSGDLETPYVFEEKVFGGAVPKNYFPAVEKGVQECVQKGPLAGYPVVGVKATLLDGSYHPVDSSEMAFKMAATLAFKKAFMEANPVLLEPIASLKVTVPDKFTGDVMGDLNRRRGRVLGMNSNHHGKQIIEADIPMSELFGYNTDLRSMTGGIGEFSYEFSRYEQAPGDVQKREVEARAAEAE</sequence>
<dbReference type="Gene3D" id="2.40.30.10">
    <property type="entry name" value="Translation factors"/>
    <property type="match status" value="1"/>
</dbReference>
<evidence type="ECO:0000259" key="3">
    <source>
        <dbReference type="PROSITE" id="PS51722"/>
    </source>
</evidence>
<dbReference type="InterPro" id="IPR009000">
    <property type="entry name" value="Transl_B-barrel_sf"/>
</dbReference>
<dbReference type="PROSITE" id="PS51722">
    <property type="entry name" value="G_TR_2"/>
    <property type="match status" value="1"/>
</dbReference>
<accession>A0A2T3FLT2</accession>
<comment type="caution">
    <text evidence="4">The sequence shown here is derived from an EMBL/GenBank/DDBJ whole genome shotgun (WGS) entry which is preliminary data.</text>
</comment>
<evidence type="ECO:0000313" key="5">
    <source>
        <dbReference type="Proteomes" id="UP000241048"/>
    </source>
</evidence>
<dbReference type="CDD" id="cd04088">
    <property type="entry name" value="EFG_mtEFG_II"/>
    <property type="match status" value="1"/>
</dbReference>
<evidence type="ECO:0000313" key="4">
    <source>
        <dbReference type="EMBL" id="PST36232.1"/>
    </source>
</evidence>
<dbReference type="Gene3D" id="3.40.50.300">
    <property type="entry name" value="P-loop containing nucleotide triphosphate hydrolases"/>
    <property type="match status" value="1"/>
</dbReference>
<dbReference type="InterPro" id="IPR047872">
    <property type="entry name" value="EFG_IV"/>
</dbReference>
<dbReference type="Pfam" id="PF22042">
    <property type="entry name" value="EF-G_D2"/>
    <property type="match status" value="1"/>
</dbReference>
<dbReference type="InterPro" id="IPR053905">
    <property type="entry name" value="EF-G-like_DII"/>
</dbReference>
<dbReference type="Proteomes" id="UP000241048">
    <property type="component" value="Unassembled WGS sequence"/>
</dbReference>
<dbReference type="PRINTS" id="PR00315">
    <property type="entry name" value="ELONGATNFCT"/>
</dbReference>
<feature type="domain" description="Tr-type G" evidence="3">
    <location>
        <begin position="7"/>
        <end position="283"/>
    </location>
</feature>
<keyword evidence="2" id="KW-0342">GTP-binding</keyword>
<dbReference type="RefSeq" id="WP_107001645.1">
    <property type="nucleotide sequence ID" value="NZ_JAQDZI010000014.1"/>
</dbReference>
<dbReference type="InterPro" id="IPR035647">
    <property type="entry name" value="EFG_III/V"/>
</dbReference>
<dbReference type="GO" id="GO:0003924">
    <property type="term" value="F:GTPase activity"/>
    <property type="evidence" value="ECO:0007669"/>
    <property type="project" value="InterPro"/>
</dbReference>
<dbReference type="Gene3D" id="3.30.230.10">
    <property type="match status" value="1"/>
</dbReference>
<dbReference type="PANTHER" id="PTHR43261">
    <property type="entry name" value="TRANSLATION ELONGATION FACTOR G-RELATED"/>
    <property type="match status" value="1"/>
</dbReference>
<protein>
    <submittedName>
        <fullName evidence="4">Elongation factor G</fullName>
    </submittedName>
</protein>
<dbReference type="InterPro" id="IPR000640">
    <property type="entry name" value="EFG_V-like"/>
</dbReference>
<dbReference type="InterPro" id="IPR005225">
    <property type="entry name" value="Small_GTP-bd"/>
</dbReference>
<dbReference type="InterPro" id="IPR027417">
    <property type="entry name" value="P-loop_NTPase"/>
</dbReference>
<dbReference type="NCBIfam" id="NF009381">
    <property type="entry name" value="PRK12740.1-5"/>
    <property type="match status" value="1"/>
</dbReference>
<dbReference type="NCBIfam" id="NF009379">
    <property type="entry name" value="PRK12740.1-3"/>
    <property type="match status" value="1"/>
</dbReference>
<dbReference type="InterPro" id="IPR014721">
    <property type="entry name" value="Ribsml_uS5_D2-typ_fold_subgr"/>
</dbReference>
<proteinExistence type="predicted"/>
<dbReference type="EMBL" id="PYLO01000005">
    <property type="protein sequence ID" value="PST36232.1"/>
    <property type="molecule type" value="Genomic_DNA"/>
</dbReference>
<keyword evidence="4" id="KW-0251">Elongation factor</keyword>
<evidence type="ECO:0000256" key="1">
    <source>
        <dbReference type="ARBA" id="ARBA00022741"/>
    </source>
</evidence>
<dbReference type="FunFam" id="3.30.230.10:FF:000003">
    <property type="entry name" value="Elongation factor G"/>
    <property type="match status" value="1"/>
</dbReference>
<dbReference type="SUPFAM" id="SSF50447">
    <property type="entry name" value="Translation proteins"/>
    <property type="match status" value="1"/>
</dbReference>
<dbReference type="CDD" id="cd04170">
    <property type="entry name" value="EF-G_bact"/>
    <property type="match status" value="1"/>
</dbReference>
<dbReference type="PANTHER" id="PTHR43261:SF6">
    <property type="entry name" value="ELONGATION FACTOR G-LIKE PROTEIN"/>
    <property type="match status" value="1"/>
</dbReference>
<keyword evidence="4" id="KW-0648">Protein biosynthesis</keyword>
<dbReference type="Gene3D" id="3.30.70.870">
    <property type="entry name" value="Elongation Factor G (Translational Gtpase), domain 3"/>
    <property type="match status" value="1"/>
</dbReference>
<dbReference type="InterPro" id="IPR000795">
    <property type="entry name" value="T_Tr_GTP-bd_dom"/>
</dbReference>
<dbReference type="GO" id="GO:0032790">
    <property type="term" value="P:ribosome disassembly"/>
    <property type="evidence" value="ECO:0007669"/>
    <property type="project" value="TreeGrafter"/>
</dbReference>
<dbReference type="AlphaFoldDB" id="A0A2T3FLT2"/>
<dbReference type="Pfam" id="PF03764">
    <property type="entry name" value="EFG_IV"/>
    <property type="match status" value="1"/>
</dbReference>
<dbReference type="CDD" id="cd01434">
    <property type="entry name" value="EFG_mtEFG1_IV"/>
    <property type="match status" value="1"/>
</dbReference>
<dbReference type="SUPFAM" id="SSF54211">
    <property type="entry name" value="Ribosomal protein S5 domain 2-like"/>
    <property type="match status" value="1"/>
</dbReference>
<keyword evidence="5" id="KW-1185">Reference proteome</keyword>
<dbReference type="Gene3D" id="3.30.70.240">
    <property type="match status" value="1"/>
</dbReference>
<dbReference type="FunFam" id="3.30.70.240:FF:000001">
    <property type="entry name" value="Elongation factor G"/>
    <property type="match status" value="1"/>
</dbReference>
<dbReference type="SUPFAM" id="SSF52540">
    <property type="entry name" value="P-loop containing nucleoside triphosphate hydrolases"/>
    <property type="match status" value="1"/>
</dbReference>
<dbReference type="Pfam" id="PF00009">
    <property type="entry name" value="GTP_EFTU"/>
    <property type="match status" value="1"/>
</dbReference>
<organism evidence="4 5">
    <name type="scientific">Clostridium fessum</name>
    <dbReference type="NCBI Taxonomy" id="2126740"/>
    <lineage>
        <taxon>Bacteria</taxon>
        <taxon>Bacillati</taxon>
        <taxon>Bacillota</taxon>
        <taxon>Clostridia</taxon>
        <taxon>Eubacteriales</taxon>
        <taxon>Clostridiaceae</taxon>
        <taxon>Clostridium</taxon>
    </lineage>
</organism>
<dbReference type="SMART" id="SM00889">
    <property type="entry name" value="EFG_IV"/>
    <property type="match status" value="1"/>
</dbReference>